<organism evidence="10 13">
    <name type="scientific">Parascaris univalens</name>
    <name type="common">Nematode worm</name>
    <dbReference type="NCBI Taxonomy" id="6257"/>
    <lineage>
        <taxon>Eukaryota</taxon>
        <taxon>Metazoa</taxon>
        <taxon>Ecdysozoa</taxon>
        <taxon>Nematoda</taxon>
        <taxon>Chromadorea</taxon>
        <taxon>Rhabditida</taxon>
        <taxon>Spirurina</taxon>
        <taxon>Ascaridomorpha</taxon>
        <taxon>Ascaridoidea</taxon>
        <taxon>Ascarididae</taxon>
        <taxon>Parascaris</taxon>
    </lineage>
</organism>
<feature type="compositionally biased region" description="Basic and acidic residues" evidence="7">
    <location>
        <begin position="84"/>
        <end position="95"/>
    </location>
</feature>
<keyword evidence="4 8" id="KW-1133">Transmembrane helix</keyword>
<feature type="chain" id="PRO_5038324317" evidence="9">
    <location>
        <begin position="23"/>
        <end position="519"/>
    </location>
</feature>
<keyword evidence="10" id="KW-1185">Reference proteome</keyword>
<dbReference type="Pfam" id="PF02535">
    <property type="entry name" value="Zip"/>
    <property type="match status" value="1"/>
</dbReference>
<feature type="transmembrane region" description="Helical" evidence="8">
    <location>
        <begin position="455"/>
        <end position="478"/>
    </location>
</feature>
<feature type="compositionally biased region" description="Basic residues" evidence="7">
    <location>
        <begin position="257"/>
        <end position="266"/>
    </location>
</feature>
<dbReference type="GO" id="GO:0005385">
    <property type="term" value="F:zinc ion transmembrane transporter activity"/>
    <property type="evidence" value="ECO:0007669"/>
    <property type="project" value="TreeGrafter"/>
</dbReference>
<dbReference type="PANTHER" id="PTHR16950:SF25">
    <property type="entry name" value="ZINC TRANSPORTER SLC39A7"/>
    <property type="match status" value="1"/>
</dbReference>
<evidence type="ECO:0000256" key="8">
    <source>
        <dbReference type="SAM" id="Phobius"/>
    </source>
</evidence>
<protein>
    <submittedName>
        <fullName evidence="11 12">Uncharacterized protein</fullName>
    </submittedName>
</protein>
<feature type="transmembrane region" description="Helical" evidence="8">
    <location>
        <begin position="189"/>
        <end position="211"/>
    </location>
</feature>
<sequence length="519" mass="56961">MGKMCVLVVIVVAIELCTFLNAQVHTHSHDVEQEPAHYKYSREANEAAAWERDHHQHDHLYEAYDSVDKSAHQHGHSHDHHGHSHDDTHHADHGNHYMHTHGFYDQHAHSHGGKYAPDARDSQHGHSHGSGGCPYAHSHGQHHTEHDHAHGHSHIERSNEKSSEDSLNDQHLYSPTSYLWFMNNAYTRLWVHSIGSTLIISIAPFVLLSVIPVQANTAENEPLLKVLLSFGSGGLLGDAFLHLIPHAQPARDEAHSHSHSHSHGSGHSHGPHDMSVGGYVLAGIIAFLTVEKLVRIFRSKEGGHGHSHSHSQLKKDETKLKKDDKDKRSDISSTESSCDESDKKRLMKEKPQQTGFKVAAYLNMAADFTHNFTDGLAIGASYLAGSTIGLVTTITVLVHEVPHEIGDFAILVQSGFSKKRAMCVQLLTAVGALSGCVLSLLTADAQNLADAASSSWILPFTAGGFIYIATVSVIPELLENSSPYQSIKEIIALLTGFLCSQRSCSPSKCFMDNSGKFLF</sequence>
<dbReference type="AlphaFoldDB" id="A0A915BZH3"/>
<dbReference type="GO" id="GO:0006882">
    <property type="term" value="P:intracellular zinc ion homeostasis"/>
    <property type="evidence" value="ECO:0007669"/>
    <property type="project" value="TreeGrafter"/>
</dbReference>
<dbReference type="InterPro" id="IPR003689">
    <property type="entry name" value="ZIP"/>
</dbReference>
<dbReference type="GO" id="GO:0016020">
    <property type="term" value="C:membrane"/>
    <property type="evidence" value="ECO:0007669"/>
    <property type="project" value="UniProtKB-SubCell"/>
</dbReference>
<evidence type="ECO:0000256" key="9">
    <source>
        <dbReference type="SAM" id="SignalP"/>
    </source>
</evidence>
<name>A0A915BZH3_PARUN</name>
<evidence type="ECO:0000256" key="7">
    <source>
        <dbReference type="SAM" id="MobiDB-lite"/>
    </source>
</evidence>
<feature type="transmembrane region" description="Helical" evidence="8">
    <location>
        <begin position="276"/>
        <end position="294"/>
    </location>
</feature>
<feature type="region of interest" description="Disordered" evidence="7">
    <location>
        <begin position="301"/>
        <end position="350"/>
    </location>
</feature>
<evidence type="ECO:0000256" key="5">
    <source>
        <dbReference type="ARBA" id="ARBA00023136"/>
    </source>
</evidence>
<evidence type="ECO:0000313" key="10">
    <source>
        <dbReference type="Proteomes" id="UP000887569"/>
    </source>
</evidence>
<keyword evidence="5 8" id="KW-0472">Membrane</keyword>
<feature type="compositionally biased region" description="Basic residues" evidence="7">
    <location>
        <begin position="72"/>
        <end position="83"/>
    </location>
</feature>
<evidence type="ECO:0000256" key="1">
    <source>
        <dbReference type="ARBA" id="ARBA00004141"/>
    </source>
</evidence>
<reference evidence="11 12" key="1">
    <citation type="submission" date="2022-11" db="UniProtKB">
        <authorList>
            <consortium name="WormBaseParasite"/>
        </authorList>
    </citation>
    <scope>IDENTIFICATION</scope>
</reference>
<evidence type="ECO:0000256" key="3">
    <source>
        <dbReference type="ARBA" id="ARBA00022692"/>
    </source>
</evidence>
<feature type="region of interest" description="Disordered" evidence="7">
    <location>
        <begin position="248"/>
        <end position="272"/>
    </location>
</feature>
<feature type="transmembrane region" description="Helical" evidence="8">
    <location>
        <begin position="223"/>
        <end position="244"/>
    </location>
</feature>
<evidence type="ECO:0000256" key="2">
    <source>
        <dbReference type="ARBA" id="ARBA00022448"/>
    </source>
</evidence>
<accession>A0A915BZH3</accession>
<dbReference type="WBParaSite" id="PgR071_g028_t04">
    <property type="protein sequence ID" value="PgR071_g028_t04"/>
    <property type="gene ID" value="PgR071_g028"/>
</dbReference>
<keyword evidence="3 8" id="KW-0812">Transmembrane</keyword>
<keyword evidence="9" id="KW-0732">Signal</keyword>
<dbReference type="PANTHER" id="PTHR16950">
    <property type="entry name" value="ZINC TRANSPORTER SLC39A7 HISTIDINE-RICH MEMBRANE PROTEIN KE4"/>
    <property type="match status" value="1"/>
</dbReference>
<dbReference type="WBParaSite" id="PgR071_g028_t01">
    <property type="protein sequence ID" value="PgR071_g028_t01"/>
    <property type="gene ID" value="PgR071_g028"/>
</dbReference>
<evidence type="ECO:0000313" key="13">
    <source>
        <dbReference type="WBParaSite" id="PgR071_g028_t04"/>
    </source>
</evidence>
<evidence type="ECO:0000313" key="11">
    <source>
        <dbReference type="WBParaSite" id="PgR071_g028_t01"/>
    </source>
</evidence>
<comment type="similarity">
    <text evidence="6">Belongs to the ZIP transporter (TC 2.A.5) family. KE4/Catsup subfamily.</text>
</comment>
<evidence type="ECO:0000256" key="4">
    <source>
        <dbReference type="ARBA" id="ARBA00022989"/>
    </source>
</evidence>
<evidence type="ECO:0000256" key="6">
    <source>
        <dbReference type="ARBA" id="ARBA00038485"/>
    </source>
</evidence>
<feature type="transmembrane region" description="Helical" evidence="8">
    <location>
        <begin position="423"/>
        <end position="443"/>
    </location>
</feature>
<feature type="compositionally biased region" description="Basic and acidic residues" evidence="7">
    <location>
        <begin position="142"/>
        <end position="164"/>
    </location>
</feature>
<feature type="region of interest" description="Disordered" evidence="7">
    <location>
        <begin position="68"/>
        <end position="168"/>
    </location>
</feature>
<feature type="signal peptide" evidence="9">
    <location>
        <begin position="1"/>
        <end position="22"/>
    </location>
</feature>
<keyword evidence="2" id="KW-0813">Transport</keyword>
<feature type="compositionally biased region" description="Basic and acidic residues" evidence="7">
    <location>
        <begin position="340"/>
        <end position="350"/>
    </location>
</feature>
<dbReference type="WBParaSite" id="PgR071_g028_t02">
    <property type="protein sequence ID" value="PgR071_g028_t02"/>
    <property type="gene ID" value="PgR071_g028"/>
</dbReference>
<feature type="compositionally biased region" description="Basic and acidic residues" evidence="7">
    <location>
        <begin position="313"/>
        <end position="330"/>
    </location>
</feature>
<proteinExistence type="inferred from homology"/>
<evidence type="ECO:0000313" key="12">
    <source>
        <dbReference type="WBParaSite" id="PgR071_g028_t02"/>
    </source>
</evidence>
<comment type="subcellular location">
    <subcellularLocation>
        <location evidence="1">Membrane</location>
        <topology evidence="1">Multi-pass membrane protein</topology>
    </subcellularLocation>
</comment>
<dbReference type="Proteomes" id="UP000887569">
    <property type="component" value="Unplaced"/>
</dbReference>